<protein>
    <recommendedName>
        <fullName evidence="1">Peptidase C51 domain-containing protein</fullName>
    </recommendedName>
</protein>
<feature type="domain" description="Peptidase C51" evidence="1">
    <location>
        <begin position="12"/>
        <end position="138"/>
    </location>
</feature>
<name>A0ABP6VNY5_9ACTN</name>
<accession>A0ABP6VNY5</accession>
<dbReference type="RefSeq" id="WP_345559993.1">
    <property type="nucleotide sequence ID" value="NZ_BAABDQ010000003.1"/>
</dbReference>
<proteinExistence type="predicted"/>
<dbReference type="SUPFAM" id="SSF54001">
    <property type="entry name" value="Cysteine proteinases"/>
    <property type="match status" value="1"/>
</dbReference>
<dbReference type="Pfam" id="PF05257">
    <property type="entry name" value="CHAP"/>
    <property type="match status" value="1"/>
</dbReference>
<dbReference type="InterPro" id="IPR038765">
    <property type="entry name" value="Papain-like_cys_pep_sf"/>
</dbReference>
<evidence type="ECO:0000313" key="2">
    <source>
        <dbReference type="EMBL" id="GAA3537259.1"/>
    </source>
</evidence>
<dbReference type="Proteomes" id="UP001500630">
    <property type="component" value="Unassembled WGS sequence"/>
</dbReference>
<dbReference type="EMBL" id="BAABDQ010000003">
    <property type="protein sequence ID" value="GAA3537259.1"/>
    <property type="molecule type" value="Genomic_DNA"/>
</dbReference>
<dbReference type="PROSITE" id="PS50911">
    <property type="entry name" value="CHAP"/>
    <property type="match status" value="1"/>
</dbReference>
<reference evidence="3" key="1">
    <citation type="journal article" date="2019" name="Int. J. Syst. Evol. Microbiol.">
        <title>The Global Catalogue of Microorganisms (GCM) 10K type strain sequencing project: providing services to taxonomists for standard genome sequencing and annotation.</title>
        <authorList>
            <consortium name="The Broad Institute Genomics Platform"/>
            <consortium name="The Broad Institute Genome Sequencing Center for Infectious Disease"/>
            <person name="Wu L."/>
            <person name="Ma J."/>
        </authorList>
    </citation>
    <scope>NUCLEOTIDE SEQUENCE [LARGE SCALE GENOMIC DNA]</scope>
    <source>
        <strain evidence="3">JCM 17326</strain>
    </source>
</reference>
<evidence type="ECO:0000313" key="3">
    <source>
        <dbReference type="Proteomes" id="UP001500630"/>
    </source>
</evidence>
<keyword evidence="3" id="KW-1185">Reference proteome</keyword>
<sequence>MKIAAGEIGTSGRPNKYTRWYANDLGKGSEFLSVAWCAIFLVWAADEAGVRSKTGTDAWTVGWANWYAAKGKWGTKPKVGAMVFYDWSGGKSRSGIDHVGIVEKVNANGSIVAIEGNHSNAVARVPRSSSIVGYGYWA</sequence>
<comment type="caution">
    <text evidence="2">The sequence shown here is derived from an EMBL/GenBank/DDBJ whole genome shotgun (WGS) entry which is preliminary data.</text>
</comment>
<dbReference type="Gene3D" id="3.90.1720.10">
    <property type="entry name" value="endopeptidase domain like (from Nostoc punctiforme)"/>
    <property type="match status" value="1"/>
</dbReference>
<gene>
    <name evidence="2" type="ORF">GCM10022419_016400</name>
</gene>
<dbReference type="InterPro" id="IPR007921">
    <property type="entry name" value="CHAP_dom"/>
</dbReference>
<organism evidence="2 3">
    <name type="scientific">Nonomuraea rosea</name>
    <dbReference type="NCBI Taxonomy" id="638574"/>
    <lineage>
        <taxon>Bacteria</taxon>
        <taxon>Bacillati</taxon>
        <taxon>Actinomycetota</taxon>
        <taxon>Actinomycetes</taxon>
        <taxon>Streptosporangiales</taxon>
        <taxon>Streptosporangiaceae</taxon>
        <taxon>Nonomuraea</taxon>
    </lineage>
</organism>
<evidence type="ECO:0000259" key="1">
    <source>
        <dbReference type="PROSITE" id="PS50911"/>
    </source>
</evidence>